<feature type="region of interest" description="Disordered" evidence="1">
    <location>
        <begin position="1"/>
        <end position="20"/>
    </location>
</feature>
<sequence>VRSRKKGSTTEEEAKITTGVSEVREKQARRIVESVTSKRKPEPCKTVEDYTLEERQRRADALLKQFGLERVVRKKGEPQVCKVCGQYRGANNVVLGGKRHHVIGRVGFGGGSWWCPFADDVEILQDDIRKRAEKKKERKKRSCTSLAPHSGAKK</sequence>
<evidence type="ECO:0000313" key="3">
    <source>
        <dbReference type="Proteomes" id="UP000574390"/>
    </source>
</evidence>
<feature type="non-terminal residue" evidence="2">
    <location>
        <position position="1"/>
    </location>
</feature>
<evidence type="ECO:0000256" key="1">
    <source>
        <dbReference type="SAM" id="MobiDB-lite"/>
    </source>
</evidence>
<dbReference type="Proteomes" id="UP000574390">
    <property type="component" value="Unassembled WGS sequence"/>
</dbReference>
<reference evidence="2 3" key="1">
    <citation type="submission" date="2020-04" db="EMBL/GenBank/DDBJ databases">
        <title>Perkinsus olseni comparative genomics.</title>
        <authorList>
            <person name="Bogema D.R."/>
        </authorList>
    </citation>
    <scope>NUCLEOTIDE SEQUENCE [LARGE SCALE GENOMIC DNA]</scope>
    <source>
        <strain evidence="2">ATCC PRA-205</strain>
    </source>
</reference>
<protein>
    <submittedName>
        <fullName evidence="2">Uncharacterized protein</fullName>
    </submittedName>
</protein>
<feature type="region of interest" description="Disordered" evidence="1">
    <location>
        <begin position="134"/>
        <end position="154"/>
    </location>
</feature>
<dbReference type="AlphaFoldDB" id="A0A7J6Q7P1"/>
<accession>A0A7J6Q7P1</accession>
<feature type="non-terminal residue" evidence="2">
    <location>
        <position position="154"/>
    </location>
</feature>
<comment type="caution">
    <text evidence="2">The sequence shown here is derived from an EMBL/GenBank/DDBJ whole genome shotgun (WGS) entry which is preliminary data.</text>
</comment>
<organism evidence="2 3">
    <name type="scientific">Perkinsus olseni</name>
    <name type="common">Perkinsus atlanticus</name>
    <dbReference type="NCBI Taxonomy" id="32597"/>
    <lineage>
        <taxon>Eukaryota</taxon>
        <taxon>Sar</taxon>
        <taxon>Alveolata</taxon>
        <taxon>Perkinsozoa</taxon>
        <taxon>Perkinsea</taxon>
        <taxon>Perkinsida</taxon>
        <taxon>Perkinsidae</taxon>
        <taxon>Perkinsus</taxon>
    </lineage>
</organism>
<evidence type="ECO:0000313" key="2">
    <source>
        <dbReference type="EMBL" id="KAF4704604.1"/>
    </source>
</evidence>
<gene>
    <name evidence="2" type="ORF">FOZ62_014397</name>
</gene>
<name>A0A7J6Q7P1_PEROL</name>
<dbReference type="EMBL" id="JABANM010031416">
    <property type="protein sequence ID" value="KAF4704604.1"/>
    <property type="molecule type" value="Genomic_DNA"/>
</dbReference>
<proteinExistence type="predicted"/>